<comment type="cofactor">
    <cofactor evidence="1">
        <name>FAD</name>
        <dbReference type="ChEBI" id="CHEBI:57692"/>
    </cofactor>
</comment>
<keyword evidence="8" id="KW-1185">Reference proteome</keyword>
<evidence type="ECO:0000256" key="2">
    <source>
        <dbReference type="ARBA" id="ARBA00022630"/>
    </source>
</evidence>
<proteinExistence type="predicted"/>
<dbReference type="OrthoDB" id="4475657at2"/>
<dbReference type="GO" id="GO:0005737">
    <property type="term" value="C:cytoplasm"/>
    <property type="evidence" value="ECO:0007669"/>
    <property type="project" value="TreeGrafter"/>
</dbReference>
<sequence length="392" mass="41154">MRVPTVVVGGSVAGVRTVQALRARGYEEDIVLVDQEPGPPYDKPALSKEILTGAAAEPPALAELGDLAVDHRPGLAATGLDLAARRLVTGSGSIPFGRLVIATGSRPRRLPALEGRAGVHYLRTRADAASLRAEFTRRPRVVVVGGGFIGGEVASSARALGLDVTIVEAAPRLLTRLMPLEVSDRVARLHRDHGVRVLCGRSVTGCFGRDRVETVELGDGTRLDADVVVAGIGTTPATGWLSGSGLVLDDGVRCRPDLSADGADGVWAIGDCARWFDVASSRPVRLEHWTAAREQAAFVAGAFTGDGATTAFTTTGYVWSDQHGVRIQHVGRCDAATTTSSSPAGDGRGLLFVHHDGDEPVGATAFDAPRDLLAFRRRLTSATAPITERTRG</sequence>
<evidence type="ECO:0000256" key="3">
    <source>
        <dbReference type="ARBA" id="ARBA00022827"/>
    </source>
</evidence>
<dbReference type="RefSeq" id="WP_154754684.1">
    <property type="nucleotide sequence ID" value="NZ_WMBA01000001.1"/>
</dbReference>
<dbReference type="PRINTS" id="PR00368">
    <property type="entry name" value="FADPNR"/>
</dbReference>
<dbReference type="PANTHER" id="PTHR43557">
    <property type="entry name" value="APOPTOSIS-INDUCING FACTOR 1"/>
    <property type="match status" value="1"/>
</dbReference>
<gene>
    <name evidence="7" type="ORF">GKO32_00230</name>
</gene>
<evidence type="ECO:0000259" key="6">
    <source>
        <dbReference type="Pfam" id="PF14759"/>
    </source>
</evidence>
<dbReference type="InterPro" id="IPR023753">
    <property type="entry name" value="FAD/NAD-binding_dom"/>
</dbReference>
<dbReference type="Gene3D" id="3.30.390.30">
    <property type="match status" value="1"/>
</dbReference>
<feature type="domain" description="FAD/NAD(P)-binding" evidence="5">
    <location>
        <begin position="5"/>
        <end position="296"/>
    </location>
</feature>
<dbReference type="InterPro" id="IPR050446">
    <property type="entry name" value="FAD-oxidoreductase/Apoptosis"/>
</dbReference>
<dbReference type="SUPFAM" id="SSF55424">
    <property type="entry name" value="FAD/NAD-linked reductases, dimerisation (C-terminal) domain"/>
    <property type="match status" value="1"/>
</dbReference>
<dbReference type="Pfam" id="PF14759">
    <property type="entry name" value="Reductase_C"/>
    <property type="match status" value="1"/>
</dbReference>
<dbReference type="GO" id="GO:0016651">
    <property type="term" value="F:oxidoreductase activity, acting on NAD(P)H"/>
    <property type="evidence" value="ECO:0007669"/>
    <property type="project" value="TreeGrafter"/>
</dbReference>
<keyword evidence="4" id="KW-0560">Oxidoreductase</keyword>
<dbReference type="AlphaFoldDB" id="A0A6N7YZ34"/>
<evidence type="ECO:0000313" key="7">
    <source>
        <dbReference type="EMBL" id="MTD52420.1"/>
    </source>
</evidence>
<dbReference type="Pfam" id="PF07992">
    <property type="entry name" value="Pyr_redox_2"/>
    <property type="match status" value="1"/>
</dbReference>
<feature type="domain" description="Reductase C-terminal" evidence="6">
    <location>
        <begin position="317"/>
        <end position="384"/>
    </location>
</feature>
<dbReference type="InterPro" id="IPR016156">
    <property type="entry name" value="FAD/NAD-linked_Rdtase_dimer_sf"/>
</dbReference>
<keyword evidence="3" id="KW-0274">FAD</keyword>
<dbReference type="InterPro" id="IPR036188">
    <property type="entry name" value="FAD/NAD-bd_sf"/>
</dbReference>
<evidence type="ECO:0000256" key="4">
    <source>
        <dbReference type="ARBA" id="ARBA00023002"/>
    </source>
</evidence>
<accession>A0A6N7YZ34</accession>
<dbReference type="InterPro" id="IPR028202">
    <property type="entry name" value="Reductase_C"/>
</dbReference>
<reference evidence="7 8" key="1">
    <citation type="submission" date="2019-11" db="EMBL/GenBank/DDBJ databases">
        <title>Draft genome of Amycolatopsis RM579.</title>
        <authorList>
            <person name="Duangmal K."/>
            <person name="Mingma R."/>
        </authorList>
    </citation>
    <scope>NUCLEOTIDE SEQUENCE [LARGE SCALE GENOMIC DNA]</scope>
    <source>
        <strain evidence="7 8">RM579</strain>
    </source>
</reference>
<evidence type="ECO:0000256" key="1">
    <source>
        <dbReference type="ARBA" id="ARBA00001974"/>
    </source>
</evidence>
<dbReference type="EMBL" id="WMBA01000001">
    <property type="protein sequence ID" value="MTD52420.1"/>
    <property type="molecule type" value="Genomic_DNA"/>
</dbReference>
<evidence type="ECO:0000313" key="8">
    <source>
        <dbReference type="Proteomes" id="UP000440096"/>
    </source>
</evidence>
<protein>
    <submittedName>
        <fullName evidence="7">NAD(P)/FAD-dependent oxidoreductase</fullName>
    </submittedName>
</protein>
<dbReference type="PANTHER" id="PTHR43557:SF2">
    <property type="entry name" value="RIESKE DOMAIN-CONTAINING PROTEIN-RELATED"/>
    <property type="match status" value="1"/>
</dbReference>
<name>A0A6N7YZ34_9PSEU</name>
<keyword evidence="2" id="KW-0285">Flavoprotein</keyword>
<dbReference type="SUPFAM" id="SSF51905">
    <property type="entry name" value="FAD/NAD(P)-binding domain"/>
    <property type="match status" value="1"/>
</dbReference>
<dbReference type="Proteomes" id="UP000440096">
    <property type="component" value="Unassembled WGS sequence"/>
</dbReference>
<comment type="caution">
    <text evidence="7">The sequence shown here is derived from an EMBL/GenBank/DDBJ whole genome shotgun (WGS) entry which is preliminary data.</text>
</comment>
<organism evidence="7 8">
    <name type="scientific">Amycolatopsis pithecellobii</name>
    <dbReference type="NCBI Taxonomy" id="664692"/>
    <lineage>
        <taxon>Bacteria</taxon>
        <taxon>Bacillati</taxon>
        <taxon>Actinomycetota</taxon>
        <taxon>Actinomycetes</taxon>
        <taxon>Pseudonocardiales</taxon>
        <taxon>Pseudonocardiaceae</taxon>
        <taxon>Amycolatopsis</taxon>
    </lineage>
</organism>
<evidence type="ECO:0000259" key="5">
    <source>
        <dbReference type="Pfam" id="PF07992"/>
    </source>
</evidence>
<dbReference type="Gene3D" id="3.50.50.60">
    <property type="entry name" value="FAD/NAD(P)-binding domain"/>
    <property type="match status" value="2"/>
</dbReference>